<feature type="compositionally biased region" description="Acidic residues" evidence="1">
    <location>
        <begin position="111"/>
        <end position="126"/>
    </location>
</feature>
<protein>
    <submittedName>
        <fullName evidence="2">Uncharacterized protein</fullName>
    </submittedName>
</protein>
<sequence length="221" mass="25666">MESIFATLIEEVNTLTVSKFLMDTEEVFSNGASKLGLSNLKAIRELCVKEGEQPLIIAALDSFIKSIKNKKFEDSKSARKAVEEIMKILYPISEDEESDEESERSSREDDSSSNEDSEIDESDEESERPWVSREDETDDEKTDEEEIEEDEIERYNELLKDKVLKKYIVTKRFKITTSDEEKRDMIESLYKIVKNIYENFASDKDADKILSVLEELDELRD</sequence>
<organism evidence="2">
    <name type="scientific">viral metagenome</name>
    <dbReference type="NCBI Taxonomy" id="1070528"/>
    <lineage>
        <taxon>unclassified sequences</taxon>
        <taxon>metagenomes</taxon>
        <taxon>organismal metagenomes</taxon>
    </lineage>
</organism>
<name>A0A6C0DM57_9ZZZZ</name>
<feature type="compositionally biased region" description="Acidic residues" evidence="1">
    <location>
        <begin position="135"/>
        <end position="152"/>
    </location>
</feature>
<reference evidence="2" key="1">
    <citation type="journal article" date="2020" name="Nature">
        <title>Giant virus diversity and host interactions through global metagenomics.</title>
        <authorList>
            <person name="Schulz F."/>
            <person name="Roux S."/>
            <person name="Paez-Espino D."/>
            <person name="Jungbluth S."/>
            <person name="Walsh D.A."/>
            <person name="Denef V.J."/>
            <person name="McMahon K.D."/>
            <person name="Konstantinidis K.T."/>
            <person name="Eloe-Fadrosh E.A."/>
            <person name="Kyrpides N.C."/>
            <person name="Woyke T."/>
        </authorList>
    </citation>
    <scope>NUCLEOTIDE SEQUENCE</scope>
    <source>
        <strain evidence="2">GVMAG-M-3300023174-207</strain>
    </source>
</reference>
<dbReference type="AlphaFoldDB" id="A0A6C0DM57"/>
<accession>A0A6C0DM57</accession>
<evidence type="ECO:0000313" key="2">
    <source>
        <dbReference type="EMBL" id="QHT16939.1"/>
    </source>
</evidence>
<proteinExistence type="predicted"/>
<feature type="region of interest" description="Disordered" evidence="1">
    <location>
        <begin position="90"/>
        <end position="152"/>
    </location>
</feature>
<dbReference type="EMBL" id="MN739628">
    <property type="protein sequence ID" value="QHT16939.1"/>
    <property type="molecule type" value="Genomic_DNA"/>
</dbReference>
<evidence type="ECO:0000256" key="1">
    <source>
        <dbReference type="SAM" id="MobiDB-lite"/>
    </source>
</evidence>
<feature type="compositionally biased region" description="Acidic residues" evidence="1">
    <location>
        <begin position="93"/>
        <end position="102"/>
    </location>
</feature>